<gene>
    <name evidence="2" type="ORF">OKIOD_LOCUS17235</name>
</gene>
<evidence type="ECO:0000313" key="2">
    <source>
        <dbReference type="EMBL" id="CAG5114417.1"/>
    </source>
</evidence>
<evidence type="ECO:0000256" key="1">
    <source>
        <dbReference type="SAM" id="MobiDB-lite"/>
    </source>
</evidence>
<dbReference type="Proteomes" id="UP001158576">
    <property type="component" value="Unassembled WGS sequence"/>
</dbReference>
<keyword evidence="3" id="KW-1185">Reference proteome</keyword>
<accession>A0ABN7TGX1</accession>
<feature type="compositionally biased region" description="Basic and acidic residues" evidence="1">
    <location>
        <begin position="29"/>
        <end position="39"/>
    </location>
</feature>
<feature type="compositionally biased region" description="Low complexity" evidence="1">
    <location>
        <begin position="1"/>
        <end position="13"/>
    </location>
</feature>
<evidence type="ECO:0000313" key="3">
    <source>
        <dbReference type="Proteomes" id="UP001158576"/>
    </source>
</evidence>
<feature type="compositionally biased region" description="Acidic residues" evidence="1">
    <location>
        <begin position="15"/>
        <end position="28"/>
    </location>
</feature>
<protein>
    <submittedName>
        <fullName evidence="2">Oidioi.mRNA.OKI2018_I69.chrUn_3.g17232.t1.c ds</fullName>
    </submittedName>
</protein>
<reference evidence="2 3" key="1">
    <citation type="submission" date="2021-04" db="EMBL/GenBank/DDBJ databases">
        <authorList>
            <person name="Bliznina A."/>
        </authorList>
    </citation>
    <scope>NUCLEOTIDE SEQUENCE [LARGE SCALE GENOMIC DNA]</scope>
</reference>
<dbReference type="EMBL" id="CAJRAX010000007">
    <property type="protein sequence ID" value="CAG5114417.1"/>
    <property type="molecule type" value="Genomic_DNA"/>
</dbReference>
<sequence length="189" mass="21948">MEQENASESSNNETIFEDAVDDGPDQIDESIRQTEDEVNRTFSENPLFNEEATFTRPRPRSYQVNNTTDSKDDSDNWAEKWKNHRIPKFADSGLGIKDWANKVIFMIDFSRKRPLNDKEKCQLILENIPTKSFGPILESFSQTANKNYEDLLSVLENELQIDEAEASMSLANLKFEESRDKDLKRFLKK</sequence>
<organism evidence="2 3">
    <name type="scientific">Oikopleura dioica</name>
    <name type="common">Tunicate</name>
    <dbReference type="NCBI Taxonomy" id="34765"/>
    <lineage>
        <taxon>Eukaryota</taxon>
        <taxon>Metazoa</taxon>
        <taxon>Chordata</taxon>
        <taxon>Tunicata</taxon>
        <taxon>Appendicularia</taxon>
        <taxon>Copelata</taxon>
        <taxon>Oikopleuridae</taxon>
        <taxon>Oikopleura</taxon>
    </lineage>
</organism>
<name>A0ABN7TGX1_OIKDI</name>
<feature type="region of interest" description="Disordered" evidence="1">
    <location>
        <begin position="1"/>
        <end position="76"/>
    </location>
</feature>
<proteinExistence type="predicted"/>
<comment type="caution">
    <text evidence="2">The sequence shown here is derived from an EMBL/GenBank/DDBJ whole genome shotgun (WGS) entry which is preliminary data.</text>
</comment>